<dbReference type="SUPFAM" id="SSF47819">
    <property type="entry name" value="HRDC-like"/>
    <property type="match status" value="1"/>
</dbReference>
<keyword evidence="1" id="KW-0472">Membrane</keyword>
<evidence type="ECO:0000256" key="1">
    <source>
        <dbReference type="SAM" id="Phobius"/>
    </source>
</evidence>
<dbReference type="PANTHER" id="PTHR12124:SF68">
    <property type="entry name" value="PROTEIN RRP6-LIKE 3"/>
    <property type="match status" value="1"/>
</dbReference>
<feature type="domain" description="HRDC" evidence="2">
    <location>
        <begin position="346"/>
        <end position="427"/>
    </location>
</feature>
<protein>
    <recommendedName>
        <fullName evidence="2">HRDC domain-containing protein</fullName>
    </recommendedName>
</protein>
<dbReference type="InterPro" id="IPR002121">
    <property type="entry name" value="HRDC_dom"/>
</dbReference>
<keyword evidence="1" id="KW-0812">Transmembrane</keyword>
<evidence type="ECO:0000313" key="4">
    <source>
        <dbReference type="Proteomes" id="UP001497444"/>
    </source>
</evidence>
<dbReference type="InterPro" id="IPR045092">
    <property type="entry name" value="Rrp6-like"/>
</dbReference>
<accession>A0ABP0XJI5</accession>
<dbReference type="Gene3D" id="1.10.150.80">
    <property type="entry name" value="HRDC domain"/>
    <property type="match status" value="1"/>
</dbReference>
<name>A0ABP0XJI5_9BRYO</name>
<dbReference type="Pfam" id="PF01612">
    <property type="entry name" value="DNA_pol_A_exo1"/>
    <property type="match status" value="1"/>
</dbReference>
<dbReference type="Gene3D" id="3.30.420.10">
    <property type="entry name" value="Ribonuclease H-like superfamily/Ribonuclease H"/>
    <property type="match status" value="1"/>
</dbReference>
<keyword evidence="4" id="KW-1185">Reference proteome</keyword>
<dbReference type="InterPro" id="IPR044876">
    <property type="entry name" value="HRDC_dom_sf"/>
</dbReference>
<dbReference type="PANTHER" id="PTHR12124">
    <property type="entry name" value="POLYMYOSITIS/SCLERODERMA AUTOANTIGEN-RELATED"/>
    <property type="match status" value="1"/>
</dbReference>
<dbReference type="PROSITE" id="PS50967">
    <property type="entry name" value="HRDC"/>
    <property type="match status" value="1"/>
</dbReference>
<sequence>MEEAHLSRLASIVAVSGCVTFSLALLLYHHRNRKQLLLRSLGEKPQRKFKRVLADNSSLPFCHLHPQGKNVAGSQHGHPYGNVIRALAEEPWKLSDSIGDDSGIPPPIEGEASWVQTRGQLEKLVELLSEEKEIGVDTEQHSTHSFLGFTALIQISTPNTDFLLDAIALHDDMHLLQPIFANPAICKVFHGADSDILWLQRDFHIYIANLFDTARACDVLGKPQRSLAYLLQTYCGIAVNKVYQRADWRLRPLSTEMEQYARTDAHYLLYIAHCLRAELLQPCGRQENGDTWKHKDLMTEVVRRSNLLCLQLYEKDGIGVSSTILATSLLARFHSYQSSVLLAEDDEQLRKLVIRLCEWRDLVARKEDESLRAVLSDAALVAVAAERPLSHASICYTIATADAVSQASSESFLLAGMPGLPSPSPVLHKHISSLSGILSEFTEESVQSSSIINTYRSAFRKNIFGYQIRSSVLSMLGWANESGSRNEGHREDGSSIQKKGEWERKIIPKRWRLGNAQWARLQFVRKFSCKAPVYHNCRIFAGDGRLLCYCDRKKLEWYVNRGLAEYVEGEPPAVRLLFEPKGRPEDENNEFYIQGKTNRCVGCGETSHYLRYRIIPSCYRQHFPEHLKSHRSHDIVLLCVDCHEIAHRAAERYKRQIAIEFAVPLFTQRIADPAGNDTTGSDGVVPVVQKKDVGVSPIQLRNAAMALLRHGTSMPVERRKELEEVVRQYYGGREIGPEDLTAALLVGMGPREHRRLSKKKRLFENPNYLSKEMQVEVQECNTVADNVSEELSTDGAAQRQQMEQLARNGGQEFEFHEGESLIEFSQLQQQQEEKEHDEEELPPSRTVVLSNRIHGEDAAAQGFEDASSFPTSRRSLMKDSLLGHGPHGRQVVNILMAESGDLGIAKFCQRWRAVFVESVQPTFLPPGWDISHSGRREFGDFSIYNPEKRNLKH</sequence>
<proteinExistence type="predicted"/>
<dbReference type="InterPro" id="IPR002562">
    <property type="entry name" value="3'-5'_exonuclease_dom"/>
</dbReference>
<dbReference type="InterPro" id="IPR012337">
    <property type="entry name" value="RNaseH-like_sf"/>
</dbReference>
<feature type="transmembrane region" description="Helical" evidence="1">
    <location>
        <begin position="6"/>
        <end position="28"/>
    </location>
</feature>
<dbReference type="InterPro" id="IPR049559">
    <property type="entry name" value="Rrp6p-like_exo"/>
</dbReference>
<dbReference type="InterPro" id="IPR010997">
    <property type="entry name" value="HRDC-like_sf"/>
</dbReference>
<dbReference type="Pfam" id="PF00570">
    <property type="entry name" value="HRDC"/>
    <property type="match status" value="1"/>
</dbReference>
<dbReference type="EMBL" id="OZ020104">
    <property type="protein sequence ID" value="CAK9279273.1"/>
    <property type="molecule type" value="Genomic_DNA"/>
</dbReference>
<gene>
    <name evidence="3" type="ORF">CSSPJE1EN1_LOCUS24751</name>
</gene>
<keyword evidence="1" id="KW-1133">Transmembrane helix</keyword>
<dbReference type="SMART" id="SM00474">
    <property type="entry name" value="35EXOc"/>
    <property type="match status" value="1"/>
</dbReference>
<organism evidence="3 4">
    <name type="scientific">Sphagnum jensenii</name>
    <dbReference type="NCBI Taxonomy" id="128206"/>
    <lineage>
        <taxon>Eukaryota</taxon>
        <taxon>Viridiplantae</taxon>
        <taxon>Streptophyta</taxon>
        <taxon>Embryophyta</taxon>
        <taxon>Bryophyta</taxon>
        <taxon>Sphagnophytina</taxon>
        <taxon>Sphagnopsida</taxon>
        <taxon>Sphagnales</taxon>
        <taxon>Sphagnaceae</taxon>
        <taxon>Sphagnum</taxon>
    </lineage>
</organism>
<dbReference type="Proteomes" id="UP001497444">
    <property type="component" value="Chromosome 9"/>
</dbReference>
<reference evidence="3" key="1">
    <citation type="submission" date="2024-02" db="EMBL/GenBank/DDBJ databases">
        <authorList>
            <consortium name="ELIXIR-Norway"/>
            <consortium name="Elixir Norway"/>
        </authorList>
    </citation>
    <scope>NUCLEOTIDE SEQUENCE</scope>
</reference>
<dbReference type="InterPro" id="IPR036397">
    <property type="entry name" value="RNaseH_sf"/>
</dbReference>
<evidence type="ECO:0000259" key="2">
    <source>
        <dbReference type="PROSITE" id="PS50967"/>
    </source>
</evidence>
<dbReference type="CDD" id="cd06147">
    <property type="entry name" value="Rrp6p_like_exo"/>
    <property type="match status" value="1"/>
</dbReference>
<dbReference type="SUPFAM" id="SSF53098">
    <property type="entry name" value="Ribonuclease H-like"/>
    <property type="match status" value="1"/>
</dbReference>
<evidence type="ECO:0000313" key="3">
    <source>
        <dbReference type="EMBL" id="CAK9279273.1"/>
    </source>
</evidence>